<proteinExistence type="predicted"/>
<gene>
    <name evidence="2" type="ORF">VJ786_05770</name>
</gene>
<evidence type="ECO:0000313" key="2">
    <source>
        <dbReference type="EMBL" id="MEI5984408.1"/>
    </source>
</evidence>
<evidence type="ECO:0000313" key="3">
    <source>
        <dbReference type="Proteomes" id="UP001363035"/>
    </source>
</evidence>
<keyword evidence="1" id="KW-0732">Signal</keyword>
<feature type="chain" id="PRO_5046867119" description="Lipoprotein" evidence="1">
    <location>
        <begin position="25"/>
        <end position="268"/>
    </location>
</feature>
<dbReference type="EMBL" id="JAYLLN010000009">
    <property type="protein sequence ID" value="MEI5984408.1"/>
    <property type="molecule type" value="Genomic_DNA"/>
</dbReference>
<dbReference type="Proteomes" id="UP001363035">
    <property type="component" value="Unassembled WGS sequence"/>
</dbReference>
<sequence length="268" mass="29924">MKKRSILTSLVLLCSICFFQISCSKDSNDDTSYNQELKDYTPGEIPGLGQKEGELTGIKYTLPEGISQEGEITGFSGYYGNFSKVNTETQQGFKASISKKRAALKADLANNTADFTRGSGEYVRLALNLKNSTSSEKRFEIPAGLIIKSRSGHYQNGVLLKKVTITIPANSTKLLDLHMYCGNASKSSSSSSEQYDFAVVTNSRIIHDLINKLKNKKINIEQYNVQEDYSSDYWDIVDELQDILWKLTDSSQGLSESELKYLEELPND</sequence>
<protein>
    <recommendedName>
        <fullName evidence="4">Lipoprotein</fullName>
    </recommendedName>
</protein>
<comment type="caution">
    <text evidence="2">The sequence shown here is derived from an EMBL/GenBank/DDBJ whole genome shotgun (WGS) entry which is preliminary data.</text>
</comment>
<name>A0ABU8I4H8_9SPHI</name>
<evidence type="ECO:0000256" key="1">
    <source>
        <dbReference type="SAM" id="SignalP"/>
    </source>
</evidence>
<organism evidence="2 3">
    <name type="scientific">Sphingobacterium tenebrionis</name>
    <dbReference type="NCBI Taxonomy" id="3111775"/>
    <lineage>
        <taxon>Bacteria</taxon>
        <taxon>Pseudomonadati</taxon>
        <taxon>Bacteroidota</taxon>
        <taxon>Sphingobacteriia</taxon>
        <taxon>Sphingobacteriales</taxon>
        <taxon>Sphingobacteriaceae</taxon>
        <taxon>Sphingobacterium</taxon>
    </lineage>
</organism>
<evidence type="ECO:0008006" key="4">
    <source>
        <dbReference type="Google" id="ProtNLM"/>
    </source>
</evidence>
<feature type="signal peptide" evidence="1">
    <location>
        <begin position="1"/>
        <end position="24"/>
    </location>
</feature>
<accession>A0ABU8I4H8</accession>
<keyword evidence="3" id="KW-1185">Reference proteome</keyword>
<dbReference type="RefSeq" id="WP_336557430.1">
    <property type="nucleotide sequence ID" value="NZ_JAYLLN010000009.1"/>
</dbReference>
<reference evidence="2 3" key="1">
    <citation type="submission" date="2024-01" db="EMBL/GenBank/DDBJ databases">
        <title>Sphingobacterium tenebrionis sp. nov., a novel endophyte isolated from tenebrio molitor intestines.</title>
        <authorList>
            <person name="Zhang C."/>
        </authorList>
    </citation>
    <scope>NUCLEOTIDE SEQUENCE [LARGE SCALE GENOMIC DNA]</scope>
    <source>
        <strain evidence="2 3">PU5-4</strain>
    </source>
</reference>